<feature type="domain" description="HAMP" evidence="7">
    <location>
        <begin position="310"/>
        <end position="363"/>
    </location>
</feature>
<dbReference type="PANTHER" id="PTHR43531:SF11">
    <property type="entry name" value="METHYL-ACCEPTING CHEMOTAXIS PROTEIN 3"/>
    <property type="match status" value="1"/>
</dbReference>
<dbReference type="EMBL" id="MDCO01000001">
    <property type="protein sequence ID" value="OEJ15760.1"/>
    <property type="molecule type" value="Genomic_DNA"/>
</dbReference>
<dbReference type="FunFam" id="1.10.287.950:FF:000001">
    <property type="entry name" value="Methyl-accepting chemotaxis sensory transducer"/>
    <property type="match status" value="1"/>
</dbReference>
<dbReference type="Proteomes" id="UP000095247">
    <property type="component" value="Unassembled WGS sequence"/>
</dbReference>
<accession>A0A1E5NHX3</accession>
<comment type="caution">
    <text evidence="8">The sequence shown here is derived from an EMBL/GenBank/DDBJ whole genome shotgun (WGS) entry which is preliminary data.</text>
</comment>
<keyword evidence="5" id="KW-0472">Membrane</keyword>
<dbReference type="Gene3D" id="1.10.287.950">
    <property type="entry name" value="Methyl-accepting chemotaxis protein"/>
    <property type="match status" value="1"/>
</dbReference>
<evidence type="ECO:0000259" key="6">
    <source>
        <dbReference type="PROSITE" id="PS50111"/>
    </source>
</evidence>
<keyword evidence="5" id="KW-1133">Transmembrane helix</keyword>
<dbReference type="InterPro" id="IPR004089">
    <property type="entry name" value="MCPsignal_dom"/>
</dbReference>
<gene>
    <name evidence="8" type="ORF">BFL38_09855</name>
</gene>
<dbReference type="GO" id="GO:0004888">
    <property type="term" value="F:transmembrane signaling receptor activity"/>
    <property type="evidence" value="ECO:0007669"/>
    <property type="project" value="TreeGrafter"/>
</dbReference>
<keyword evidence="5" id="KW-0812">Transmembrane</keyword>
<protein>
    <submittedName>
        <fullName evidence="8">Chemotaxis protein</fullName>
    </submittedName>
</protein>
<reference evidence="8 9" key="1">
    <citation type="submission" date="2016-08" db="EMBL/GenBank/DDBJ databases">
        <title>Characterization and recognition of Brachyspira hampsonii sp. nov., a novel intestinal spirochete that is pathogenic to pigs.</title>
        <authorList>
            <person name="Mirajkar N."/>
            <person name="La T."/>
            <person name="Phillips N."/>
            <person name="Hampson D."/>
            <person name="Gebhart C."/>
        </authorList>
    </citation>
    <scope>NUCLEOTIDE SEQUENCE [LARGE SCALE GENOMIC DNA]</scope>
    <source>
        <strain evidence="8 9">P280/1</strain>
    </source>
</reference>
<dbReference type="SMART" id="SM00283">
    <property type="entry name" value="MA"/>
    <property type="match status" value="1"/>
</dbReference>
<evidence type="ECO:0000313" key="8">
    <source>
        <dbReference type="EMBL" id="OEJ15760.1"/>
    </source>
</evidence>
<evidence type="ECO:0000256" key="1">
    <source>
        <dbReference type="ARBA" id="ARBA00004370"/>
    </source>
</evidence>
<dbReference type="CDD" id="cd11386">
    <property type="entry name" value="MCP_signal"/>
    <property type="match status" value="1"/>
</dbReference>
<sequence length="612" mass="68160">MKKFNSISVKLPLILSIATVIICAFIILSLLSASRNEIFSYVNKYVESSANGYCNFLDKTIEDQILLMESYSSMPVIIDYLKDNSGWMGATVFITLQKVLDNNEYITNAYILSTNSSVLTSYKGNDGKSGIKVSDVYPDLWNTFVSRNYNVTIANTIYEHDMNNGYVLPMLCPIFDYNNNFLGAFIGFIDWSLIIKDSLEKFGNTFSKDNTIFIINNDNEFVYHNMVEELKNKIDINIPSNEKSGIVKYNYFNIDKLAFFKKMSSMPWTLADGISESLIYSAPRKMLLNGIIIGLIGIIVSVLFSFFYVRKTIKPIKYIVKEAKEISLGNFAFSSNIKSRNDEIGELLTSFSDMRNKFSGMIKEILLSSSEITNAANELYQGTEDLSKRTEYQASSLEETASSMEEMASTIKSSAQNSVDCNGVMMESKNAVSEGGSVIADTTKMIEEVYEASAKIKDITKVIEGIAFQTNILALNASVEAARAGDQGRGFAVVASEVRNLAQNSQASAKDITLLIEDIYEKINKSAEMARHSQEIFTDIETKIAETSKIMSDISHTAVEQEAGVDQVNTAVSKMDSITQQNASLVEQSTSASKSLLDQAKHLEELMSFFRL</sequence>
<comment type="similarity">
    <text evidence="3">Belongs to the methyl-accepting chemotaxis (MCP) protein family.</text>
</comment>
<keyword evidence="4" id="KW-0807">Transducer</keyword>
<evidence type="ECO:0000256" key="5">
    <source>
        <dbReference type="SAM" id="Phobius"/>
    </source>
</evidence>
<dbReference type="PANTHER" id="PTHR43531">
    <property type="entry name" value="PROTEIN ICFG"/>
    <property type="match status" value="1"/>
</dbReference>
<dbReference type="InterPro" id="IPR051310">
    <property type="entry name" value="MCP_chemotaxis"/>
</dbReference>
<evidence type="ECO:0000256" key="3">
    <source>
        <dbReference type="ARBA" id="ARBA00029447"/>
    </source>
</evidence>
<name>A0A1E5NHX3_9SPIR</name>
<dbReference type="GO" id="GO:0006935">
    <property type="term" value="P:chemotaxis"/>
    <property type="evidence" value="ECO:0007669"/>
    <property type="project" value="UniProtKB-KW"/>
</dbReference>
<evidence type="ECO:0000259" key="7">
    <source>
        <dbReference type="PROSITE" id="PS50885"/>
    </source>
</evidence>
<organism evidence="8 9">
    <name type="scientific">Brachyspira hampsonii</name>
    <dbReference type="NCBI Taxonomy" id="1287055"/>
    <lineage>
        <taxon>Bacteria</taxon>
        <taxon>Pseudomonadati</taxon>
        <taxon>Spirochaetota</taxon>
        <taxon>Spirochaetia</taxon>
        <taxon>Brachyspirales</taxon>
        <taxon>Brachyspiraceae</taxon>
        <taxon>Brachyspira</taxon>
    </lineage>
</organism>
<dbReference type="Pfam" id="PF00015">
    <property type="entry name" value="MCPsignal"/>
    <property type="match status" value="1"/>
</dbReference>
<dbReference type="AlphaFoldDB" id="A0A1E5NHX3"/>
<proteinExistence type="inferred from homology"/>
<dbReference type="SMART" id="SM00304">
    <property type="entry name" value="HAMP"/>
    <property type="match status" value="1"/>
</dbReference>
<evidence type="ECO:0000256" key="4">
    <source>
        <dbReference type="PROSITE-ProRule" id="PRU00284"/>
    </source>
</evidence>
<evidence type="ECO:0000313" key="9">
    <source>
        <dbReference type="Proteomes" id="UP000095247"/>
    </source>
</evidence>
<dbReference type="Gene3D" id="3.30.450.20">
    <property type="entry name" value="PAS domain"/>
    <property type="match status" value="1"/>
</dbReference>
<comment type="subcellular location">
    <subcellularLocation>
        <location evidence="1">Membrane</location>
    </subcellularLocation>
</comment>
<dbReference type="GO" id="GO:0005886">
    <property type="term" value="C:plasma membrane"/>
    <property type="evidence" value="ECO:0007669"/>
    <property type="project" value="TreeGrafter"/>
</dbReference>
<dbReference type="SUPFAM" id="SSF58104">
    <property type="entry name" value="Methyl-accepting chemotaxis protein (MCP) signaling domain"/>
    <property type="match status" value="1"/>
</dbReference>
<evidence type="ECO:0000256" key="2">
    <source>
        <dbReference type="ARBA" id="ARBA00022500"/>
    </source>
</evidence>
<feature type="transmembrane region" description="Helical" evidence="5">
    <location>
        <begin position="286"/>
        <end position="309"/>
    </location>
</feature>
<feature type="domain" description="Methyl-accepting transducer" evidence="6">
    <location>
        <begin position="368"/>
        <end position="597"/>
    </location>
</feature>
<keyword evidence="2" id="KW-0145">Chemotaxis</keyword>
<dbReference type="Pfam" id="PF00672">
    <property type="entry name" value="HAMP"/>
    <property type="match status" value="1"/>
</dbReference>
<feature type="transmembrane region" description="Helical" evidence="5">
    <location>
        <begin position="12"/>
        <end position="31"/>
    </location>
</feature>
<dbReference type="InterPro" id="IPR003660">
    <property type="entry name" value="HAMP_dom"/>
</dbReference>
<dbReference type="GO" id="GO:0007165">
    <property type="term" value="P:signal transduction"/>
    <property type="evidence" value="ECO:0007669"/>
    <property type="project" value="UniProtKB-KW"/>
</dbReference>
<dbReference type="PROSITE" id="PS50885">
    <property type="entry name" value="HAMP"/>
    <property type="match status" value="1"/>
</dbReference>
<dbReference type="CDD" id="cd06225">
    <property type="entry name" value="HAMP"/>
    <property type="match status" value="1"/>
</dbReference>
<dbReference type="RefSeq" id="WP_069725237.1">
    <property type="nucleotide sequence ID" value="NZ_MDCO01000001.1"/>
</dbReference>
<dbReference type="PROSITE" id="PS50111">
    <property type="entry name" value="CHEMOTAXIS_TRANSDUC_2"/>
    <property type="match status" value="1"/>
</dbReference>